<comment type="caution">
    <text evidence="1">The sequence shown here is derived from an EMBL/GenBank/DDBJ whole genome shotgun (WGS) entry which is preliminary data.</text>
</comment>
<evidence type="ECO:0000313" key="1">
    <source>
        <dbReference type="EMBL" id="MFH6602057.1"/>
    </source>
</evidence>
<dbReference type="EMBL" id="JBHFPV010000001">
    <property type="protein sequence ID" value="MFH6602057.1"/>
    <property type="molecule type" value="Genomic_DNA"/>
</dbReference>
<organism evidence="1 2">
    <name type="scientific">Meishania litoralis</name>
    <dbReference type="NCBI Taxonomy" id="3434685"/>
    <lineage>
        <taxon>Bacteria</taxon>
        <taxon>Pseudomonadati</taxon>
        <taxon>Bacteroidota</taxon>
        <taxon>Flavobacteriia</taxon>
        <taxon>Flavobacteriales</taxon>
        <taxon>Flavobacteriaceae</taxon>
        <taxon>Meishania</taxon>
    </lineage>
</organism>
<proteinExistence type="predicted"/>
<reference evidence="1" key="1">
    <citation type="submission" date="2024-09" db="EMBL/GenBank/DDBJ databases">
        <authorList>
            <person name="Liu J."/>
        </authorList>
    </citation>
    <scope>NUCLEOTIDE SEQUENCE</scope>
    <source>
        <strain evidence="1">NBU2967</strain>
    </source>
</reference>
<keyword evidence="2" id="KW-1185">Reference proteome</keyword>
<name>A0ACC7LJE4_9FLAO</name>
<gene>
    <name evidence="1" type="ORF">ACEZ3G_01100</name>
</gene>
<sequence length="507" mass="58733">MRQLVFFVLLSIPLVQFVNGLEPQRGSIDISTTTDSPSKELLTKANESFQKEEFEQAIVDYEKVLAHNGIEKAPILKKLAISHASLNHPAKTVDLIEDYLSIEFDTGIFTQDGFSQVKNSSEFKSLLQKYTPKFTIWSFLYLYVALIGFYIALIINFNRKIDRVARILISAFIFIHSIFIFNICINISNYQYQYPHSYLMSTSFSFLYGPLLYFYFKRITQQYTFKKTDLLHLLPTLLFLIYIIPIYGLSGQEKLHIMLESAELGQNAGDSKDMLAIVVLKLVSLATYGFFIRKLYLKSKHIKEVSSNNKTWQKNIYGLHVLYIVTYALYGILIVNHIFSGIIYHTPIVFMALMVMYLGYSANVQPSVFGGLYSSDNRLFFKYEKSGLTQSLSNELREQLLHLFDEVKIYKESDLNLGMLAERLNTTRHNASQVINEHFEISFHELVNKYRIEEAKTILDHNYQKNMNIIDVAYEVGYNNKVTFNKAFKKETDLTPSEYQRKVLEAV</sequence>
<accession>A0ACC7LJE4</accession>
<protein>
    <submittedName>
        <fullName evidence="1">Helix-turn-helix domain-containing protein</fullName>
    </submittedName>
</protein>
<evidence type="ECO:0000313" key="2">
    <source>
        <dbReference type="Proteomes" id="UP001595191"/>
    </source>
</evidence>
<dbReference type="Proteomes" id="UP001595191">
    <property type="component" value="Unassembled WGS sequence"/>
</dbReference>